<feature type="compositionally biased region" description="Low complexity" evidence="2">
    <location>
        <begin position="2301"/>
        <end position="2313"/>
    </location>
</feature>
<dbReference type="PANTHER" id="PTHR12752">
    <property type="entry name" value="PHOSPHOINOSITOL 3-PHOSPHATE-BINDING PROTEIN"/>
    <property type="match status" value="1"/>
</dbReference>
<dbReference type="VEuPathDB" id="VectorBase:AQUA000287"/>
<feature type="region of interest" description="Disordered" evidence="2">
    <location>
        <begin position="3882"/>
        <end position="3905"/>
    </location>
</feature>
<dbReference type="STRING" id="34691.A0A182WRY4"/>
<dbReference type="InterPro" id="IPR040392">
    <property type="entry name" value="PKHA4-7_PH"/>
</dbReference>
<feature type="compositionally biased region" description="Low complexity" evidence="2">
    <location>
        <begin position="309"/>
        <end position="345"/>
    </location>
</feature>
<feature type="compositionally biased region" description="Low complexity" evidence="2">
    <location>
        <begin position="270"/>
        <end position="299"/>
    </location>
</feature>
<feature type="compositionally biased region" description="Polar residues" evidence="2">
    <location>
        <begin position="3013"/>
        <end position="3027"/>
    </location>
</feature>
<feature type="compositionally biased region" description="Basic and acidic residues" evidence="2">
    <location>
        <begin position="1838"/>
        <end position="1849"/>
    </location>
</feature>
<feature type="compositionally biased region" description="Polar residues" evidence="2">
    <location>
        <begin position="355"/>
        <end position="369"/>
    </location>
</feature>
<feature type="region of interest" description="Disordered" evidence="2">
    <location>
        <begin position="1777"/>
        <end position="1813"/>
    </location>
</feature>
<feature type="compositionally biased region" description="Polar residues" evidence="2">
    <location>
        <begin position="2448"/>
        <end position="2461"/>
    </location>
</feature>
<feature type="compositionally biased region" description="Low complexity" evidence="2">
    <location>
        <begin position="2122"/>
        <end position="2142"/>
    </location>
</feature>
<feature type="compositionally biased region" description="Low complexity" evidence="2">
    <location>
        <begin position="1128"/>
        <end position="1142"/>
    </location>
</feature>
<organism evidence="4 5">
    <name type="scientific">Anopheles quadriannulatus</name>
    <name type="common">Mosquito</name>
    <dbReference type="NCBI Taxonomy" id="34691"/>
    <lineage>
        <taxon>Eukaryota</taxon>
        <taxon>Metazoa</taxon>
        <taxon>Ecdysozoa</taxon>
        <taxon>Arthropoda</taxon>
        <taxon>Hexapoda</taxon>
        <taxon>Insecta</taxon>
        <taxon>Pterygota</taxon>
        <taxon>Neoptera</taxon>
        <taxon>Endopterygota</taxon>
        <taxon>Diptera</taxon>
        <taxon>Nematocera</taxon>
        <taxon>Culicoidea</taxon>
        <taxon>Culicidae</taxon>
        <taxon>Anophelinae</taxon>
        <taxon>Anopheles</taxon>
    </lineage>
</organism>
<dbReference type="CDD" id="cd13248">
    <property type="entry name" value="PH_PEPP1_2_3"/>
    <property type="match status" value="1"/>
</dbReference>
<feature type="compositionally biased region" description="Gly residues" evidence="2">
    <location>
        <begin position="1784"/>
        <end position="1799"/>
    </location>
</feature>
<evidence type="ECO:0000256" key="2">
    <source>
        <dbReference type="SAM" id="MobiDB-lite"/>
    </source>
</evidence>
<feature type="compositionally biased region" description="Polar residues" evidence="2">
    <location>
        <begin position="2271"/>
        <end position="2284"/>
    </location>
</feature>
<proteinExistence type="predicted"/>
<dbReference type="InterPro" id="IPR001849">
    <property type="entry name" value="PH_domain"/>
</dbReference>
<feature type="region of interest" description="Disordered" evidence="2">
    <location>
        <begin position="270"/>
        <end position="369"/>
    </location>
</feature>
<feature type="compositionally biased region" description="Low complexity" evidence="2">
    <location>
        <begin position="3666"/>
        <end position="3684"/>
    </location>
</feature>
<feature type="compositionally biased region" description="Low complexity" evidence="2">
    <location>
        <begin position="809"/>
        <end position="830"/>
    </location>
</feature>
<dbReference type="Gene3D" id="2.30.29.30">
    <property type="entry name" value="Pleckstrin-homology domain (PH domain)/Phosphotyrosine-binding domain (PTB)"/>
    <property type="match status" value="1"/>
</dbReference>
<dbReference type="InterPro" id="IPR057971">
    <property type="entry name" value="PKHA4-7_TBCA"/>
</dbReference>
<evidence type="ECO:0000313" key="4">
    <source>
        <dbReference type="EnsemblMetazoa" id="AQUA000287-PA"/>
    </source>
</evidence>
<feature type="compositionally biased region" description="Low complexity" evidence="2">
    <location>
        <begin position="631"/>
        <end position="640"/>
    </location>
</feature>
<feature type="compositionally biased region" description="Low complexity" evidence="2">
    <location>
        <begin position="90"/>
        <end position="133"/>
    </location>
</feature>
<feature type="region of interest" description="Disordered" evidence="2">
    <location>
        <begin position="1469"/>
        <end position="1544"/>
    </location>
</feature>
<evidence type="ECO:0000259" key="3">
    <source>
        <dbReference type="PROSITE" id="PS50003"/>
    </source>
</evidence>
<feature type="region of interest" description="Disordered" evidence="2">
    <location>
        <begin position="2083"/>
        <end position="2162"/>
    </location>
</feature>
<feature type="coiled-coil region" evidence="1">
    <location>
        <begin position="3131"/>
        <end position="3158"/>
    </location>
</feature>
<feature type="compositionally biased region" description="Pro residues" evidence="2">
    <location>
        <begin position="1801"/>
        <end position="1810"/>
    </location>
</feature>
<name>A0A182WRY4_ANOQN</name>
<feature type="region of interest" description="Disordered" evidence="2">
    <location>
        <begin position="1039"/>
        <end position="1160"/>
    </location>
</feature>
<feature type="compositionally biased region" description="Polar residues" evidence="2">
    <location>
        <begin position="652"/>
        <end position="677"/>
    </location>
</feature>
<feature type="region of interest" description="Disordered" evidence="2">
    <location>
        <begin position="1567"/>
        <end position="1616"/>
    </location>
</feature>
<feature type="compositionally biased region" description="Basic and acidic residues" evidence="2">
    <location>
        <begin position="1144"/>
        <end position="1160"/>
    </location>
</feature>
<feature type="compositionally biased region" description="Polar residues" evidence="2">
    <location>
        <begin position="1492"/>
        <end position="1505"/>
    </location>
</feature>
<feature type="region of interest" description="Disordered" evidence="2">
    <location>
        <begin position="2262"/>
        <end position="2318"/>
    </location>
</feature>
<feature type="region of interest" description="Disordered" evidence="2">
    <location>
        <begin position="2816"/>
        <end position="2868"/>
    </location>
</feature>
<feature type="compositionally biased region" description="Basic and acidic residues" evidence="2">
    <location>
        <begin position="1469"/>
        <end position="1478"/>
    </location>
</feature>
<feature type="compositionally biased region" description="Polar residues" evidence="2">
    <location>
        <begin position="2816"/>
        <end position="2837"/>
    </location>
</feature>
<feature type="compositionally biased region" description="Polar residues" evidence="2">
    <location>
        <begin position="1347"/>
        <end position="1365"/>
    </location>
</feature>
<feature type="compositionally biased region" description="Low complexity" evidence="2">
    <location>
        <begin position="2014"/>
        <end position="2025"/>
    </location>
</feature>
<feature type="compositionally biased region" description="Pro residues" evidence="2">
    <location>
        <begin position="1320"/>
        <end position="1334"/>
    </location>
</feature>
<feature type="compositionally biased region" description="Polar residues" evidence="2">
    <location>
        <begin position="1"/>
        <end position="14"/>
    </location>
</feature>
<sequence>MESKKLQQLQQANSHLAPMPQMKPPQQGGGGYQHGYDYGATGPAPGRSAMFPAQYQSYGQPHPSASSLRSPYSTGSPKSSLSTNSGALYGATDGADLSSASGAAQSGYHLHPAHHQQQQQQQQQGLLHAQHQQYRSNTLGPGGGGGGSYGYDQQQQHQLYRVSSPSSGSGGERERLYQTAPLVRSAGGGGPGSSGVGTPHSVTSGSTAHNAPMSKLELQFQQLQREKIQQQIKTATEAIAHQQQTFALRQQLNPPVPNYHLKQNLLQNLSQHHQQQIQQQQQQQHHQQQQQQQQQQQLQVHKHPQYPSQAQQQQKQLAQQQKQQQMQKQQQQQMQHAMKQQQQQQRYAANGGGSQHRNAPPSSLNLQNHCQPAASETDKMMRSHVPSYQGTLDSGAAGGAGGAYGEEGESLYLQRAGYQQHAGMANSPPGGAASEIIIQQNIPGQVVNQACQTQISSMVLAGSSNAAGQQQQQQQMKSSPSDTLSSPSHDSSERKRSAGGQQHTLKSPVTRRPANAPVALAGWLYKQGSDGLKVWRRRWFVLSEYVLYYYKGQEEEKLLGTVLLPSYKVSACFPEDKIYRKFAFKCEHANMRTFVFAAESGESMSQWVRALTLATMMIQPAGAEQEESLSQQQQQQQQQQYSSGKAGGTGTELLSSDSSGGPQSHGSNDTMKLIQQASGNGSSSSSGGGGGVSALNDSMSLPQPLYANAPPKPRRVNDGGYSSPSPEHTMLHDRYDQMVQQQQQQMLATGGPFPPGAVGGGSGPPNGGMVLGSSRTPAALTAHAIYGDPKRIERDLYIQKLIEQQQQQQKLNASKQQQQQQQQQQHQGMQSSPMHSGGVLRGGGGAGTNPFLYPSNDRRTPDTYGPPNSAIDPKHMSDYEDIYNLTMLSKSLPANAMEAAAGGGGVAAGGTTYKRPSSPLRYEGNGAFPAYMGAAMYNAGQFEHQSPGAAGQHPQHAQMRARPIPPSIPRPHSADFLDYEARHPMNQAAGGVTDEPSPVHRTPRPKSSLDINRTPDHYYYSEASYAEKMRLQSASYLQRTNNPGAGASRKQRSDDMQGLFASGTMPRDGLYRSGSGKIMQLQASGQQGEDYPHGGSQSMPRPSATDHLTGGTGQGRPTVSSLKKQGTAQQQQEQFARSASARLPRKEEDSSLRDGERKREESMKRLLEWKQRMLQSPLTKKIASQHAATMASAESLNRGSNASVGGADRRNEDIYGLKADAEALLRGDYYASSYERQSVGDLTALGSVTAARKHGGSAVNIAQASSSAFGSQMKLNGDYNSYSSDDEDGRNFTPAGRSSPLLLPPLASTASAQEVADEAPQPPQPPHNLTPHTPPHCHQFREFPPAGSSTTDNNNSTMHALTQSFYADPAGTGGGEGNARRMLRKDDGTDRNGPPIAQEVEQGKPAGLETMNERQAEAEQTDDVDDDVDDDDGVYEDSLVNHASVSASPNLSVDANVYENSFIKAPNERKSVERDLEQSKQFSDRGGLLRPATNNHSNDSSNQLPSDKGSGSSVINGSGNSNPSLDDNPLHIMEKGGSSSNQHDQQLQSYVPVYKHSITSLGIKSLHSGSSNVSSGATGMEGFKGVSTPTRSESLREKDMTEHGSENYSDQEDIEKGADDGEDIFEYTDEDLDEALQQAEQPEPELSPKGNPSAAELLSRRALDDELSLQIMEGHYMPMTPRRTVISSASSCTTLSLMNASSSNTAVGGKLRPCESLTAMDILDSIQKGNGEMQICNAYDESTYIEMTKGTHGKSVFATADELRGTTYEMIMVRTDPASRSASGKGGSGGKVGEFGLGKNGPPPQPPPVDSEPLYMELSQLHSNINALKDTNRALADEATQRDAKKQDNVKGGLEGGQTKVLPGGGTESTIEFGGEKTSTMVRMKNAMTGGSNTAGSGGGVGGNKKKKKDKNWPDIVMQSSKPEDSDSESDTVGGGDKVTDDCKRIAKKKHGSKEKKHLATTYSAELQSKTMARSRFSLSDTFRPASYYLGASGSSNNTPFGLHGGGAGDGTFDSLLDSSDSDIVSPPPIPITSLPLDEPDSTGGGGDEGRVALLGTGIDFARYADRERFRSSEAIDLIRNHHAAQQEKRQSVQSLVAGTSSGGQSLAGSMNLSYGMRRESGSISSNRSSLRSSSQGLFNSSGAAGKPGRDSLAGSGADRYDGVSHASSEYELLLRETGANGGRTTTMGANRDNSASARSSITLSETSGSIEWRSRSCMDVSMRNKRRPISGSSINCPIELALDGCEIASAEVDRYSHSVGGGGGGGGAEMNSNSSNFSQNGHDNSIYYENVDMPGPPPHGSSESIGRTSSSGPILSPLREKNLSLHDARCQSEYLGTVLEGHSLDVENASLSSSALDPDQQSSCTLRGDYERTNQCNRTITPIEEGGVEHSVVAEPLHSRNNSTLSSEGAPYYYSDLQARAGSREDDRVAQQHSRQLSSERCGGPSATITQPGDTLNNQRDPGGLRKPTTGSIFHIHNPLNNTLKAANLLLHASATEKHADIDRKNIYESDRIGQKDVNKTIAASLAAGGSRAVAGRSGSSLSMATSKDGSAVNVRQSTGSLGGGYTGVVGGDGGAYSAGNGDPAAGCSSSSRRDSVQMQQMLDTSGGNISSGDQLWEEDTLWRDNLRRVSHIHAKSMDNLDHLGTIRSPSSAALLVKTINQQQQQQEQREMQEQRLRDAHQDAAHGEETNPKPIVKINRKDVTYVNEHLAHLPVSKAVFVEQSISAAAVANKSILRTPLAIEEGAGGNGDDDDVYVQLASNVSSSGTIVRDGRWSSSSGRDSDAVYEVLRDEINRYDINRETIRQWDLMSSGLVNSSNSAGGSTPRSGGNNSSETYHQKPLSAGNGGISGKPNAQPPAMEGAGDAITLPSAGTRSLAAKQYYLEACEKPHDVMSVSSLNSGKHSMEDTSISVRNVFNLPKVALTVKPDPSDPAYLQAVAKGAGTPGSSYYEGMMMGAAAADYYASDKYIRPDISFESTHDLYTQAQLQRAQELNLQQHYQLQNIDRSLATMQDQQQLPQDASPQSPMAGRPDGPAHWSATPTMAGGAAGNEPGGYMNGRMNREASSERLDAKPLDVSAGDLLNRTHEELILLLIQLRRQNSQTARSIEQCCTNIHELQNLIRTAEGNRKADSLARLDALKQQLTELEKQYEKEKPLINLVDNMVKLGSLYRGPVGGKKQLQSPESATLDRLEFNQRMQERRLLQEEQRQWDRTSPNHVELQSKVQQLYQIDKLMQEESGTLQALQRDKENLEKALATLKTHVLNREGGNMPMAMDTARQQQHTLERELTRVHQLLAANSKKLEKTVSTNARLEQELLVLRQKLQASREHRSMHSVFDSASPMDNQYMPGSVTAVLESELKRAKLLVGDMQRQRQELGQAVRQLTSYSDNHEAQMMDRLQADEQQHMALSHEQQRDQQQQQQQQSASAKHKRSYSSSWVETDLDSLAGKESSVSSASNHRALSSSASSVLTIDDEMQSLFLPSSRAKEPIEGAESLDDLYSAGGPLYNYGAGGMLNPADKQEIKTVRIVKRESERRMRDKEKNDRNLALSLDQVLEEEAQLMEDYQRSKSLPRGYETHELFVQGHESGSDGVAGSLDGNKLMSDYYSSVVASTNGNSYPVSLIDRQADLYTGNFDGGLQSKYLSNDGSRVSGVGSVSSYQSSYLGSVGSTGSTTGMSTSSLSGLKRKTESIQSLTHADAELDPVFQSEAAKQIINEMATGGNMTVGENSGDSSGSGETKATSSMKDDQQYQQQQRQQAQQNRQRRAVPKDKRRHHTAPHHVNAKSIELMHSENDMNKNNVNWRARDDVDLEVTIRPRSNAPDVVRSALGPREKISEHTIDKLLAAPSKILIPERYVPEQTPELSPEEKRRRQEKVEAIKKMLSDTPIGGGAGGSNEAGGLNPVPNAEKKQREHLIQLNQILAQQVMQMSKIVAEDSSAVLPSKIKRKCNAQFSTAANASGSSKPNDDRDHYESDLEDYDTDSPAEPLPLYQQRENYFT</sequence>
<evidence type="ECO:0000313" key="5">
    <source>
        <dbReference type="Proteomes" id="UP000076407"/>
    </source>
</evidence>
<dbReference type="InterPro" id="IPR011993">
    <property type="entry name" value="PH-like_dom_sf"/>
</dbReference>
<feature type="region of interest" description="Disordered" evidence="2">
    <location>
        <begin position="987"/>
        <end position="1015"/>
    </location>
</feature>
<feature type="region of interest" description="Disordered" evidence="2">
    <location>
        <begin position="2422"/>
        <end position="2469"/>
    </location>
</feature>
<feature type="domain" description="PH" evidence="3">
    <location>
        <begin position="517"/>
        <end position="616"/>
    </location>
</feature>
<protein>
    <submittedName>
        <fullName evidence="4">PH domain-containing protein</fullName>
    </submittedName>
</protein>
<feature type="compositionally biased region" description="Low complexity" evidence="2">
    <location>
        <begin position="150"/>
        <end position="167"/>
    </location>
</feature>
<feature type="region of interest" description="Disordered" evidence="2">
    <location>
        <begin position="3666"/>
        <end position="3685"/>
    </location>
</feature>
<feature type="region of interest" description="Disordered" evidence="2">
    <location>
        <begin position="2012"/>
        <end position="2051"/>
    </location>
</feature>
<feature type="region of interest" description="Disordered" evidence="2">
    <location>
        <begin position="3013"/>
        <end position="3067"/>
    </location>
</feature>
<feature type="region of interest" description="Disordered" evidence="2">
    <location>
        <begin position="1"/>
        <end position="210"/>
    </location>
</feature>
<feature type="region of interest" description="Disordered" evidence="2">
    <location>
        <begin position="622"/>
        <end position="729"/>
    </location>
</feature>
<feature type="region of interest" description="Disordered" evidence="2">
    <location>
        <begin position="809"/>
        <end position="875"/>
    </location>
</feature>
<dbReference type="SMART" id="SM00233">
    <property type="entry name" value="PH"/>
    <property type="match status" value="1"/>
</dbReference>
<feature type="region of interest" description="Disordered" evidence="2">
    <location>
        <begin position="3406"/>
        <end position="3438"/>
    </location>
</feature>
<feature type="compositionally biased region" description="Polar residues" evidence="2">
    <location>
        <begin position="54"/>
        <end position="86"/>
    </location>
</feature>
<feature type="region of interest" description="Disordered" evidence="2">
    <location>
        <begin position="463"/>
        <end position="511"/>
    </location>
</feature>
<feature type="compositionally biased region" description="Low complexity" evidence="2">
    <location>
        <begin position="1509"/>
        <end position="1524"/>
    </location>
</feature>
<feature type="region of interest" description="Disordered" evidence="2">
    <location>
        <begin position="3955"/>
        <end position="3999"/>
    </location>
</feature>
<feature type="compositionally biased region" description="Gly residues" evidence="2">
    <location>
        <begin position="140"/>
        <end position="149"/>
    </location>
</feature>
<feature type="compositionally biased region" description="Basic residues" evidence="2">
    <location>
        <begin position="3763"/>
        <end position="3783"/>
    </location>
</feature>
<dbReference type="PROSITE" id="PS50003">
    <property type="entry name" value="PH_DOMAIN"/>
    <property type="match status" value="1"/>
</dbReference>
<keyword evidence="5" id="KW-1185">Reference proteome</keyword>
<reference evidence="4" key="1">
    <citation type="submission" date="2020-05" db="UniProtKB">
        <authorList>
            <consortium name="EnsemblMetazoa"/>
        </authorList>
    </citation>
    <scope>IDENTIFICATION</scope>
    <source>
        <strain evidence="4">SANGQUA</strain>
    </source>
</reference>
<feature type="coiled-coil region" evidence="1">
    <location>
        <begin position="213"/>
        <end position="245"/>
    </location>
</feature>
<dbReference type="Proteomes" id="UP000076407">
    <property type="component" value="Unassembled WGS sequence"/>
</dbReference>
<dbReference type="SUPFAM" id="SSF50729">
    <property type="entry name" value="PH domain-like"/>
    <property type="match status" value="1"/>
</dbReference>
<feature type="coiled-coil region" evidence="1">
    <location>
        <begin position="3304"/>
        <end position="3331"/>
    </location>
</feature>
<feature type="region of interest" description="Disordered" evidence="2">
    <location>
        <begin position="1279"/>
        <end position="1435"/>
    </location>
</feature>
<feature type="region of interest" description="Disordered" evidence="2">
    <location>
        <begin position="3719"/>
        <end position="3790"/>
    </location>
</feature>
<feature type="compositionally biased region" description="Gly residues" evidence="2">
    <location>
        <begin position="186"/>
        <end position="195"/>
    </location>
</feature>
<feature type="compositionally biased region" description="Basic and acidic residues" evidence="2">
    <location>
        <begin position="3965"/>
        <end position="3974"/>
    </location>
</feature>
<feature type="compositionally biased region" description="Polar residues" evidence="2">
    <location>
        <begin position="3955"/>
        <end position="3964"/>
    </location>
</feature>
<feature type="compositionally biased region" description="Low complexity" evidence="2">
    <location>
        <begin position="3727"/>
        <end position="3738"/>
    </location>
</feature>
<feature type="region of interest" description="Disordered" evidence="2">
    <location>
        <begin position="2177"/>
        <end position="2203"/>
    </location>
</feature>
<feature type="compositionally biased region" description="Polar residues" evidence="2">
    <location>
        <begin position="1115"/>
        <end position="1127"/>
    </location>
</feature>
<dbReference type="Pfam" id="PF00169">
    <property type="entry name" value="PH"/>
    <property type="match status" value="1"/>
</dbReference>
<accession>A0A182WRY4</accession>
<evidence type="ECO:0000256" key="1">
    <source>
        <dbReference type="SAM" id="Coils"/>
    </source>
</evidence>
<feature type="compositionally biased region" description="Low complexity" evidence="2">
    <location>
        <begin position="1294"/>
        <end position="1312"/>
    </location>
</feature>
<feature type="coiled-coil region" evidence="1">
    <location>
        <begin position="3236"/>
        <end position="3263"/>
    </location>
</feature>
<feature type="compositionally biased region" description="Basic and acidic residues" evidence="2">
    <location>
        <begin position="2669"/>
        <end position="2692"/>
    </location>
</feature>
<feature type="compositionally biased region" description="Basic and acidic residues" evidence="2">
    <location>
        <begin position="1593"/>
        <end position="1605"/>
    </location>
</feature>
<feature type="compositionally biased region" description="Acidic residues" evidence="2">
    <location>
        <begin position="1419"/>
        <end position="1435"/>
    </location>
</feature>
<feature type="compositionally biased region" description="Low complexity" evidence="2">
    <location>
        <begin position="196"/>
        <end position="206"/>
    </location>
</feature>
<dbReference type="Pfam" id="PF25541">
    <property type="entry name" value="TBCA_PH"/>
    <property type="match status" value="1"/>
</dbReference>
<feature type="compositionally biased region" description="Polar residues" evidence="2">
    <location>
        <begin position="2092"/>
        <end position="2113"/>
    </location>
</feature>
<feature type="compositionally biased region" description="Low complexity" evidence="2">
    <location>
        <begin position="3750"/>
        <end position="3762"/>
    </location>
</feature>
<feature type="region of interest" description="Disordered" evidence="2">
    <location>
        <begin position="2661"/>
        <end position="2693"/>
    </location>
</feature>
<feature type="compositionally biased region" description="Low complexity" evidence="2">
    <location>
        <begin position="2190"/>
        <end position="2201"/>
    </location>
</feature>
<feature type="region of interest" description="Disordered" evidence="2">
    <location>
        <begin position="1838"/>
        <end position="1942"/>
    </location>
</feature>
<feature type="compositionally biased region" description="Low complexity" evidence="2">
    <location>
        <begin position="469"/>
        <end position="489"/>
    </location>
</feature>
<feature type="compositionally biased region" description="Gly residues" evidence="2">
    <location>
        <begin position="3888"/>
        <end position="3897"/>
    </location>
</feature>
<dbReference type="EnsemblMetazoa" id="AQUA000287-RA">
    <property type="protein sequence ID" value="AQUA000287-PA"/>
    <property type="gene ID" value="AQUA000287"/>
</dbReference>
<feature type="compositionally biased region" description="Gly residues" evidence="2">
    <location>
        <begin position="3048"/>
        <end position="3058"/>
    </location>
</feature>
<keyword evidence="1" id="KW-0175">Coiled coil</keyword>
<dbReference type="PANTHER" id="PTHR12752:SF9">
    <property type="entry name" value="KRAMER, ISOFORM I"/>
    <property type="match status" value="1"/>
</dbReference>